<reference evidence="3" key="2">
    <citation type="journal article" date="2017" name="Nat. Plants">
        <title>The Aegilops tauschii genome reveals multiple impacts of transposons.</title>
        <authorList>
            <person name="Zhao G."/>
            <person name="Zou C."/>
            <person name="Li K."/>
            <person name="Wang K."/>
            <person name="Li T."/>
            <person name="Gao L."/>
            <person name="Zhang X."/>
            <person name="Wang H."/>
            <person name="Yang Z."/>
            <person name="Liu X."/>
            <person name="Jiang W."/>
            <person name="Mao L."/>
            <person name="Kong X."/>
            <person name="Jiao Y."/>
            <person name="Jia J."/>
        </authorList>
    </citation>
    <scope>NUCLEOTIDE SEQUENCE [LARGE SCALE GENOMIC DNA]</scope>
    <source>
        <strain evidence="3">cv. AL8/78</strain>
    </source>
</reference>
<feature type="region of interest" description="Disordered" evidence="1">
    <location>
        <begin position="188"/>
        <end position="218"/>
    </location>
</feature>
<sequence>RGTSQTLPLSTNPHSRHKSPSSSILPSRIPSPLRGGGDSSCGRAAAGVGGRCREADAVGPRRRQAWVAAEGRSGSEQRRACAGRRWRARGRARPARAVRERGAHGAARRGEQQLGGSSARGWRPEAAAGSRGRHGARRAEPTGGSGRGTCGRARARGAARAWPEAPRVVGGGSPSVLEPHARPSLCIASSSSPPGLSTASSHLNTGGMRVRAARERETGGDSWRQGLWRRQHWERQGRRRQWPLMERCLSCHQDASRMVMTSGRSVWPWSYERQRLLSPRLSSCLSSCLSSRSQLNLIGKRSAWYLSSHSPSSPHARPSMYSTFTNGQE</sequence>
<feature type="compositionally biased region" description="Polar residues" evidence="1">
    <location>
        <begin position="1"/>
        <end position="12"/>
    </location>
</feature>
<dbReference type="Gramene" id="AET2Gv20643800.19">
    <property type="protein sequence ID" value="AET2Gv20643800.19"/>
    <property type="gene ID" value="AET2Gv20643800"/>
</dbReference>
<dbReference type="AlphaFoldDB" id="A0A453BVC2"/>
<keyword evidence="3" id="KW-1185">Reference proteome</keyword>
<reference evidence="2" key="3">
    <citation type="journal article" date="2017" name="Nature">
        <title>Genome sequence of the progenitor of the wheat D genome Aegilops tauschii.</title>
        <authorList>
            <person name="Luo M.C."/>
            <person name="Gu Y.Q."/>
            <person name="Puiu D."/>
            <person name="Wang H."/>
            <person name="Twardziok S.O."/>
            <person name="Deal K.R."/>
            <person name="Huo N."/>
            <person name="Zhu T."/>
            <person name="Wang L."/>
            <person name="Wang Y."/>
            <person name="McGuire P.E."/>
            <person name="Liu S."/>
            <person name="Long H."/>
            <person name="Ramasamy R.K."/>
            <person name="Rodriguez J.C."/>
            <person name="Van S.L."/>
            <person name="Yuan L."/>
            <person name="Wang Z."/>
            <person name="Xia Z."/>
            <person name="Xiao L."/>
            <person name="Anderson O.D."/>
            <person name="Ouyang S."/>
            <person name="Liang Y."/>
            <person name="Zimin A.V."/>
            <person name="Pertea G."/>
            <person name="Qi P."/>
            <person name="Bennetzen J.L."/>
            <person name="Dai X."/>
            <person name="Dawson M.W."/>
            <person name="Muller H.G."/>
            <person name="Kugler K."/>
            <person name="Rivarola-Duarte L."/>
            <person name="Spannagl M."/>
            <person name="Mayer K.F.X."/>
            <person name="Lu F.H."/>
            <person name="Bevan M.W."/>
            <person name="Leroy P."/>
            <person name="Li P."/>
            <person name="You F.M."/>
            <person name="Sun Q."/>
            <person name="Liu Z."/>
            <person name="Lyons E."/>
            <person name="Wicker T."/>
            <person name="Salzberg S.L."/>
            <person name="Devos K.M."/>
            <person name="Dvorak J."/>
        </authorList>
    </citation>
    <scope>NUCLEOTIDE SEQUENCE [LARGE SCALE GENOMIC DNA]</scope>
    <source>
        <strain evidence="2">cv. AL8/78</strain>
    </source>
</reference>
<feature type="compositionally biased region" description="Low complexity" evidence="1">
    <location>
        <begin position="20"/>
        <end position="33"/>
    </location>
</feature>
<feature type="compositionally biased region" description="Basic residues" evidence="1">
    <location>
        <begin position="81"/>
        <end position="96"/>
    </location>
</feature>
<feature type="region of interest" description="Disordered" evidence="1">
    <location>
        <begin position="309"/>
        <end position="329"/>
    </location>
</feature>
<proteinExistence type="predicted"/>
<accession>A0A453BVC2</accession>
<protein>
    <submittedName>
        <fullName evidence="2">Uncharacterized protein</fullName>
    </submittedName>
</protein>
<evidence type="ECO:0000256" key="1">
    <source>
        <dbReference type="SAM" id="MobiDB-lite"/>
    </source>
</evidence>
<evidence type="ECO:0000313" key="2">
    <source>
        <dbReference type="EnsemblPlants" id="AET2Gv20643800.19"/>
    </source>
</evidence>
<feature type="compositionally biased region" description="Basic and acidic residues" evidence="1">
    <location>
        <begin position="97"/>
        <end position="111"/>
    </location>
</feature>
<evidence type="ECO:0000313" key="3">
    <source>
        <dbReference type="Proteomes" id="UP000015105"/>
    </source>
</evidence>
<feature type="compositionally biased region" description="Polar residues" evidence="1">
    <location>
        <begin position="320"/>
        <end position="329"/>
    </location>
</feature>
<organism evidence="2 3">
    <name type="scientific">Aegilops tauschii subsp. strangulata</name>
    <name type="common">Goatgrass</name>
    <dbReference type="NCBI Taxonomy" id="200361"/>
    <lineage>
        <taxon>Eukaryota</taxon>
        <taxon>Viridiplantae</taxon>
        <taxon>Streptophyta</taxon>
        <taxon>Embryophyta</taxon>
        <taxon>Tracheophyta</taxon>
        <taxon>Spermatophyta</taxon>
        <taxon>Magnoliopsida</taxon>
        <taxon>Liliopsida</taxon>
        <taxon>Poales</taxon>
        <taxon>Poaceae</taxon>
        <taxon>BOP clade</taxon>
        <taxon>Pooideae</taxon>
        <taxon>Triticodae</taxon>
        <taxon>Triticeae</taxon>
        <taxon>Triticinae</taxon>
        <taxon>Aegilops</taxon>
    </lineage>
</organism>
<reference evidence="3" key="1">
    <citation type="journal article" date="2014" name="Science">
        <title>Ancient hybridizations among the ancestral genomes of bread wheat.</title>
        <authorList>
            <consortium name="International Wheat Genome Sequencing Consortium,"/>
            <person name="Marcussen T."/>
            <person name="Sandve S.R."/>
            <person name="Heier L."/>
            <person name="Spannagl M."/>
            <person name="Pfeifer M."/>
            <person name="Jakobsen K.S."/>
            <person name="Wulff B.B."/>
            <person name="Steuernagel B."/>
            <person name="Mayer K.F."/>
            <person name="Olsen O.A."/>
        </authorList>
    </citation>
    <scope>NUCLEOTIDE SEQUENCE [LARGE SCALE GENOMIC DNA]</scope>
    <source>
        <strain evidence="3">cv. AL8/78</strain>
    </source>
</reference>
<feature type="compositionally biased region" description="Low complexity" evidence="1">
    <location>
        <begin position="188"/>
        <end position="201"/>
    </location>
</feature>
<dbReference type="Proteomes" id="UP000015105">
    <property type="component" value="Chromosome 2D"/>
</dbReference>
<reference evidence="2" key="4">
    <citation type="submission" date="2019-03" db="UniProtKB">
        <authorList>
            <consortium name="EnsemblPlants"/>
        </authorList>
    </citation>
    <scope>IDENTIFICATION</scope>
</reference>
<dbReference type="EnsemblPlants" id="AET2Gv20643800.19">
    <property type="protein sequence ID" value="AET2Gv20643800.19"/>
    <property type="gene ID" value="AET2Gv20643800"/>
</dbReference>
<name>A0A453BVC2_AEGTS</name>
<reference evidence="2" key="5">
    <citation type="journal article" date="2021" name="G3 (Bethesda)">
        <title>Aegilops tauschii genome assembly Aet v5.0 features greater sequence contiguity and improved annotation.</title>
        <authorList>
            <person name="Wang L."/>
            <person name="Zhu T."/>
            <person name="Rodriguez J.C."/>
            <person name="Deal K.R."/>
            <person name="Dubcovsky J."/>
            <person name="McGuire P.E."/>
            <person name="Lux T."/>
            <person name="Spannagl M."/>
            <person name="Mayer K.F.X."/>
            <person name="Baldrich P."/>
            <person name="Meyers B.C."/>
            <person name="Huo N."/>
            <person name="Gu Y.Q."/>
            <person name="Zhou H."/>
            <person name="Devos K.M."/>
            <person name="Bennetzen J.L."/>
            <person name="Unver T."/>
            <person name="Budak H."/>
            <person name="Gulick P.J."/>
            <person name="Galiba G."/>
            <person name="Kalapos B."/>
            <person name="Nelson D.R."/>
            <person name="Li P."/>
            <person name="You F.M."/>
            <person name="Luo M.C."/>
            <person name="Dvorak J."/>
        </authorList>
    </citation>
    <scope>NUCLEOTIDE SEQUENCE [LARGE SCALE GENOMIC DNA]</scope>
    <source>
        <strain evidence="2">cv. AL8/78</strain>
    </source>
</reference>
<feature type="region of interest" description="Disordered" evidence="1">
    <location>
        <begin position="1"/>
        <end position="151"/>
    </location>
</feature>